<protein>
    <submittedName>
        <fullName evidence="3">Uncharacterized protein</fullName>
    </submittedName>
</protein>
<accession>A0ABD3HB61</accession>
<dbReference type="AlphaFoldDB" id="A0ABD3HB61"/>
<evidence type="ECO:0000256" key="2">
    <source>
        <dbReference type="SAM" id="MobiDB-lite"/>
    </source>
</evidence>
<proteinExistence type="predicted"/>
<gene>
    <name evidence="3" type="ORF">R1sor_013764</name>
</gene>
<feature type="coiled-coil region" evidence="1">
    <location>
        <begin position="2"/>
        <end position="29"/>
    </location>
</feature>
<keyword evidence="4" id="KW-1185">Reference proteome</keyword>
<evidence type="ECO:0000313" key="4">
    <source>
        <dbReference type="Proteomes" id="UP001633002"/>
    </source>
</evidence>
<reference evidence="3 4" key="1">
    <citation type="submission" date="2024-09" db="EMBL/GenBank/DDBJ databases">
        <title>Chromosome-scale assembly of Riccia sorocarpa.</title>
        <authorList>
            <person name="Paukszto L."/>
        </authorList>
    </citation>
    <scope>NUCLEOTIDE SEQUENCE [LARGE SCALE GENOMIC DNA]</scope>
    <source>
        <strain evidence="3">LP-2024</strain>
        <tissue evidence="3">Aerial parts of the thallus</tissue>
    </source>
</reference>
<organism evidence="3 4">
    <name type="scientific">Riccia sorocarpa</name>
    <dbReference type="NCBI Taxonomy" id="122646"/>
    <lineage>
        <taxon>Eukaryota</taxon>
        <taxon>Viridiplantae</taxon>
        <taxon>Streptophyta</taxon>
        <taxon>Embryophyta</taxon>
        <taxon>Marchantiophyta</taxon>
        <taxon>Marchantiopsida</taxon>
        <taxon>Marchantiidae</taxon>
        <taxon>Marchantiales</taxon>
        <taxon>Ricciaceae</taxon>
        <taxon>Riccia</taxon>
    </lineage>
</organism>
<feature type="compositionally biased region" description="Basic and acidic residues" evidence="2">
    <location>
        <begin position="41"/>
        <end position="55"/>
    </location>
</feature>
<dbReference type="Proteomes" id="UP001633002">
    <property type="component" value="Unassembled WGS sequence"/>
</dbReference>
<comment type="caution">
    <text evidence="3">The sequence shown here is derived from an EMBL/GenBank/DDBJ whole genome shotgun (WGS) entry which is preliminary data.</text>
</comment>
<evidence type="ECO:0000313" key="3">
    <source>
        <dbReference type="EMBL" id="KAL3687455.1"/>
    </source>
</evidence>
<dbReference type="EMBL" id="JBJQOH010000004">
    <property type="protein sequence ID" value="KAL3687455.1"/>
    <property type="molecule type" value="Genomic_DNA"/>
</dbReference>
<evidence type="ECO:0000256" key="1">
    <source>
        <dbReference type="SAM" id="Coils"/>
    </source>
</evidence>
<keyword evidence="1" id="KW-0175">Coiled coil</keyword>
<feature type="region of interest" description="Disordered" evidence="2">
    <location>
        <begin position="38"/>
        <end position="60"/>
    </location>
</feature>
<sequence length="130" mass="15001">MIESKQRNEQEFKEGLERLEREMKELREFYLKQKGFSDSPVRTEKKEANASKENGESPPFDFVEAYNHIQQGSIDALLDSGYTVIKDPPPKKKRVDELPDYIDLFDTNEYEPGTVCSLLSLQPAVNSLKK</sequence>
<name>A0ABD3HB61_9MARC</name>